<comment type="subunit">
    <text evidence="3">Homotetramer.</text>
</comment>
<gene>
    <name evidence="8" type="primary">kdsC</name>
    <name evidence="8" type="ORF">BEH84_01074</name>
</gene>
<dbReference type="Pfam" id="PF08282">
    <property type="entry name" value="Hydrolase_3"/>
    <property type="match status" value="1"/>
</dbReference>
<dbReference type="GO" id="GO:0046872">
    <property type="term" value="F:metal ion binding"/>
    <property type="evidence" value="ECO:0007669"/>
    <property type="project" value="UniProtKB-KW"/>
</dbReference>
<dbReference type="SFLD" id="SFLDS00003">
    <property type="entry name" value="Haloacid_Dehalogenase"/>
    <property type="match status" value="1"/>
</dbReference>
<dbReference type="InterPro" id="IPR023214">
    <property type="entry name" value="HAD_sf"/>
</dbReference>
<comment type="cofactor">
    <cofactor evidence="1 7">
        <name>Mg(2+)</name>
        <dbReference type="ChEBI" id="CHEBI:18420"/>
    </cofactor>
</comment>
<proteinExistence type="inferred from homology"/>
<evidence type="ECO:0000256" key="3">
    <source>
        <dbReference type="ARBA" id="ARBA00011881"/>
    </source>
</evidence>
<dbReference type="InterPro" id="IPR050793">
    <property type="entry name" value="CMP-NeuNAc_synthase"/>
</dbReference>
<feature type="binding site" evidence="7">
    <location>
        <position position="12"/>
    </location>
    <ligand>
        <name>Mg(2+)</name>
        <dbReference type="ChEBI" id="CHEBI:18420"/>
    </ligand>
</feature>
<feature type="binding site" evidence="7">
    <location>
        <position position="105"/>
    </location>
    <ligand>
        <name>Mg(2+)</name>
        <dbReference type="ChEBI" id="CHEBI:18420"/>
    </ligand>
</feature>
<dbReference type="PANTHER" id="PTHR21485">
    <property type="entry name" value="HAD SUPERFAMILY MEMBERS CMAS AND KDSC"/>
    <property type="match status" value="1"/>
</dbReference>
<dbReference type="FunFam" id="3.40.50.1000:FF:000029">
    <property type="entry name" value="3-deoxy-D-manno-octulosonate 8-phosphate phosphatase KdsC"/>
    <property type="match status" value="1"/>
</dbReference>
<dbReference type="RefSeq" id="WP_069156009.1">
    <property type="nucleotide sequence ID" value="NZ_MCGI01000001.1"/>
</dbReference>
<dbReference type="SFLD" id="SFLDG01138">
    <property type="entry name" value="C1.6.2:_Deoxy-d-mannose-octulo"/>
    <property type="match status" value="1"/>
</dbReference>
<dbReference type="EC" id="3.1.3.45" evidence="8"/>
<evidence type="ECO:0000256" key="4">
    <source>
        <dbReference type="ARBA" id="ARBA00022723"/>
    </source>
</evidence>
<dbReference type="Gene3D" id="3.40.50.1000">
    <property type="entry name" value="HAD superfamily/HAD-like"/>
    <property type="match status" value="1"/>
</dbReference>
<evidence type="ECO:0000256" key="1">
    <source>
        <dbReference type="ARBA" id="ARBA00001946"/>
    </source>
</evidence>
<keyword evidence="6 7" id="KW-0460">Magnesium</keyword>
<dbReference type="InterPro" id="IPR010023">
    <property type="entry name" value="KdsC_fam"/>
</dbReference>
<dbReference type="SFLD" id="SFLDG01136">
    <property type="entry name" value="C1.6:_Phosphoserine_Phosphatas"/>
    <property type="match status" value="1"/>
</dbReference>
<feature type="binding site" evidence="7">
    <location>
        <position position="14"/>
    </location>
    <ligand>
        <name>substrate</name>
    </ligand>
</feature>
<dbReference type="GO" id="GO:0019143">
    <property type="term" value="F:3-deoxy-manno-octulosonate-8-phosphatase activity"/>
    <property type="evidence" value="ECO:0007669"/>
    <property type="project" value="UniProtKB-EC"/>
</dbReference>
<organism evidence="8 9">
    <name type="scientific">Eisenbergiella tayi</name>
    <dbReference type="NCBI Taxonomy" id="1432052"/>
    <lineage>
        <taxon>Bacteria</taxon>
        <taxon>Bacillati</taxon>
        <taxon>Bacillota</taxon>
        <taxon>Clostridia</taxon>
        <taxon>Lachnospirales</taxon>
        <taxon>Lachnospiraceae</taxon>
        <taxon>Eisenbergiella</taxon>
    </lineage>
</organism>
<protein>
    <submittedName>
        <fullName evidence="8">3-deoxy-D-manno-octulosonate 8-phosphate phosphatase KdsC</fullName>
        <ecNumber evidence="8">3.1.3.45</ecNumber>
    </submittedName>
</protein>
<dbReference type="EMBL" id="MCGI01000001">
    <property type="protein sequence ID" value="ODM13359.1"/>
    <property type="molecule type" value="Genomic_DNA"/>
</dbReference>
<comment type="caution">
    <text evidence="8">The sequence shown here is derived from an EMBL/GenBank/DDBJ whole genome shotgun (WGS) entry which is preliminary data.</text>
</comment>
<reference evidence="8 9" key="1">
    <citation type="submission" date="2016-07" db="EMBL/GenBank/DDBJ databases">
        <title>Characterization of isolates of Eisenbergiella tayi derived from blood cultures, using whole genome sequencing.</title>
        <authorList>
            <person name="Burdz T."/>
            <person name="Wiebe D."/>
            <person name="Huynh C."/>
            <person name="Bernard K."/>
        </authorList>
    </citation>
    <scope>NUCLEOTIDE SEQUENCE [LARGE SCALE GENOMIC DNA]</scope>
    <source>
        <strain evidence="8 9">NML 120489</strain>
    </source>
</reference>
<evidence type="ECO:0000256" key="2">
    <source>
        <dbReference type="ARBA" id="ARBA00005893"/>
    </source>
</evidence>
<dbReference type="AlphaFoldDB" id="A0A1E3AXH2"/>
<evidence type="ECO:0000256" key="7">
    <source>
        <dbReference type="PIRSR" id="PIRSR006118-2"/>
    </source>
</evidence>
<name>A0A1E3AXH2_9FIRM</name>
<evidence type="ECO:0000313" key="9">
    <source>
        <dbReference type="Proteomes" id="UP000095003"/>
    </source>
</evidence>
<dbReference type="PANTHER" id="PTHR21485:SF3">
    <property type="entry name" value="N-ACYLNEURAMINATE CYTIDYLYLTRANSFERASE"/>
    <property type="match status" value="1"/>
</dbReference>
<dbReference type="GO" id="GO:0008781">
    <property type="term" value="F:N-acylneuraminate cytidylyltransferase activity"/>
    <property type="evidence" value="ECO:0007669"/>
    <property type="project" value="TreeGrafter"/>
</dbReference>
<accession>A0A1E3AXH2</accession>
<comment type="similarity">
    <text evidence="2">Belongs to the KdsC family.</text>
</comment>
<sequence>MDYNKINFLIIDVDGTMTDAGIYYDEHGNEYKKFCTKDAAGFFAAREANMKIMVLTGRQCEAVSRRMTELKVDYIVQNIKDKEVYLKNFIEKEKLRQDEIGYLGDDLNDLSGMRFAGFVGCPADACEEVKSVADYVSTVKGGYGAVRDIISHILRIRGQWNDIIAKIYGAGI</sequence>
<keyword evidence="5 8" id="KW-0378">Hydrolase</keyword>
<evidence type="ECO:0000256" key="6">
    <source>
        <dbReference type="ARBA" id="ARBA00022842"/>
    </source>
</evidence>
<dbReference type="SUPFAM" id="SSF56784">
    <property type="entry name" value="HAD-like"/>
    <property type="match status" value="1"/>
</dbReference>
<dbReference type="PIRSF" id="PIRSF006118">
    <property type="entry name" value="KDO8-P_Ptase"/>
    <property type="match status" value="1"/>
</dbReference>
<dbReference type="GeneID" id="93299576"/>
<dbReference type="NCBIfam" id="TIGR01670">
    <property type="entry name" value="KdsC-phosphatas"/>
    <property type="match status" value="1"/>
</dbReference>
<dbReference type="Proteomes" id="UP000095003">
    <property type="component" value="Unassembled WGS sequence"/>
</dbReference>
<dbReference type="InterPro" id="IPR036412">
    <property type="entry name" value="HAD-like_sf"/>
</dbReference>
<evidence type="ECO:0000256" key="5">
    <source>
        <dbReference type="ARBA" id="ARBA00022801"/>
    </source>
</evidence>
<keyword evidence="4 7" id="KW-0479">Metal-binding</keyword>
<evidence type="ECO:0000313" key="8">
    <source>
        <dbReference type="EMBL" id="ODM13359.1"/>
    </source>
</evidence>